<dbReference type="STRING" id="315750.BPUM_2858"/>
<keyword evidence="3" id="KW-1133">Transmembrane helix</keyword>
<keyword evidence="3" id="KW-0812">Transmembrane</keyword>
<dbReference type="GeneID" id="5622147"/>
<proteinExistence type="inferred from homology"/>
<dbReference type="eggNOG" id="COG4499">
    <property type="taxonomic scope" value="Bacteria"/>
</dbReference>
<evidence type="ECO:0008006" key="6">
    <source>
        <dbReference type="Google" id="ProtNLM"/>
    </source>
</evidence>
<evidence type="ECO:0000313" key="4">
    <source>
        <dbReference type="EMBL" id="ABV63513.1"/>
    </source>
</evidence>
<dbReference type="NCBIfam" id="TIGR03926">
    <property type="entry name" value="T7_EssB"/>
    <property type="match status" value="1"/>
</dbReference>
<dbReference type="Proteomes" id="UP000001355">
    <property type="component" value="Chromosome"/>
</dbReference>
<dbReference type="HOGENOM" id="CLU_049737_1_1_9"/>
<organism evidence="4 5">
    <name type="scientific">Bacillus pumilus (strain SAFR-032)</name>
    <dbReference type="NCBI Taxonomy" id="315750"/>
    <lineage>
        <taxon>Bacteria</taxon>
        <taxon>Bacillati</taxon>
        <taxon>Bacillota</taxon>
        <taxon>Bacilli</taxon>
        <taxon>Bacillales</taxon>
        <taxon>Bacillaceae</taxon>
        <taxon>Bacillus</taxon>
    </lineage>
</organism>
<dbReference type="InterPro" id="IPR042565">
    <property type="entry name" value="T7SS_EssB_C"/>
</dbReference>
<feature type="region of interest" description="Disordered" evidence="2">
    <location>
        <begin position="378"/>
        <end position="438"/>
    </location>
</feature>
<dbReference type="Gene3D" id="1.25.40.680">
    <property type="entry name" value="Type VII secretion system EssB, C-terminal-like domain"/>
    <property type="match status" value="1"/>
</dbReference>
<evidence type="ECO:0000256" key="3">
    <source>
        <dbReference type="SAM" id="Phobius"/>
    </source>
</evidence>
<dbReference type="RefSeq" id="WP_012011123.1">
    <property type="nucleotide sequence ID" value="NC_009848.4"/>
</dbReference>
<sequence>MADKKSSYLEEQLEAVMKKEGGTYSFIFQRETIKLLDGLEAAPIKDINPSFKKEIQLTEDEVMISIQPPPAYQEFRFIHAKDEKSKWIFSYQLVDAVCKHDVKRLHPIVSPENIVFHQGLAPAFLHYGVKESIPPYETDEQRLLKEVKAVILRVVDHEYQFQEYVAYSETLKLSELAKEISETQSLEELSALIQQKIEAIETKEKTLLTIPKKKWKIERYIGLGLLVLLIPALVYTIYTFFFAMPKQEAYVEANKYYLNKQYSQVVDTLEKYSANQMPVSLQYELAISYVQTNQGNLLLDQHKKEITDTYTLQTDPQYFLFWIHIGQGNSKEALDIARVLGDDRYIFTALVAYRNDIQNDDSLSAEEKQKQLDPIIKEMANYEEKETTETSTNDSSGGASQTDEAAEQKEQSKADQEKKEKESEVKKKTSQTKKDEKK</sequence>
<dbReference type="Gene3D" id="1.10.510.10">
    <property type="entry name" value="Transferase(Phosphotransferase) domain 1"/>
    <property type="match status" value="1"/>
</dbReference>
<keyword evidence="3" id="KW-0472">Membrane</keyword>
<comment type="similarity">
    <text evidence="1">Belongs to the EssB family.</text>
</comment>
<protein>
    <recommendedName>
        <fullName evidence="6">Type VII secretion protein EssB</fullName>
    </recommendedName>
</protein>
<reference evidence="4 5" key="2">
    <citation type="journal article" date="2013" name="Extremophiles">
        <title>An ICEBs1-like element may be associated with the extreme radiation and desiccation resistance of Bacillus pumilus SAFR-032 spores.</title>
        <authorList>
            <person name="Tirumalai M.R."/>
            <person name="Fox G.E."/>
        </authorList>
    </citation>
    <scope>NUCLEOTIDE SEQUENCE [LARGE SCALE GENOMIC DNA]</scope>
    <source>
        <strain evidence="4 5">SAFR-032</strain>
    </source>
</reference>
<dbReference type="AlphaFoldDB" id="A8FGZ6"/>
<name>A8FGZ6_BACP2</name>
<feature type="compositionally biased region" description="Polar residues" evidence="2">
    <location>
        <begin position="389"/>
        <end position="403"/>
    </location>
</feature>
<dbReference type="KEGG" id="bpu:BPUM_2858"/>
<dbReference type="EMBL" id="CP000813">
    <property type="protein sequence ID" value="ABV63513.1"/>
    <property type="molecule type" value="Genomic_DNA"/>
</dbReference>
<dbReference type="InterPro" id="IPR018778">
    <property type="entry name" value="T7SS_EssB"/>
</dbReference>
<accession>A8FGZ6</accession>
<feature type="transmembrane region" description="Helical" evidence="3">
    <location>
        <begin position="220"/>
        <end position="244"/>
    </location>
</feature>
<dbReference type="Pfam" id="PF10140">
    <property type="entry name" value="YukC"/>
    <property type="match status" value="1"/>
</dbReference>
<evidence type="ECO:0000256" key="2">
    <source>
        <dbReference type="SAM" id="MobiDB-lite"/>
    </source>
</evidence>
<gene>
    <name evidence="4" type="ordered locus">BPUM_2858</name>
</gene>
<dbReference type="OrthoDB" id="4975281at2"/>
<reference evidence="4 5" key="1">
    <citation type="journal article" date="2007" name="PLoS ONE">
        <title>Paradoxical DNA repair and peroxide resistance gene conservation in Bacillus pumilus SAFR-032.</title>
        <authorList>
            <person name="Gioia J."/>
            <person name="Yerrapragada S."/>
            <person name="Qin X."/>
            <person name="Jiang H."/>
            <person name="Igboeli O.C."/>
            <person name="Muzny D."/>
            <person name="Dugan-Rocha S."/>
            <person name="Ding Y."/>
            <person name="Hawes A."/>
            <person name="Liu W."/>
            <person name="Perez L."/>
            <person name="Kovar C."/>
            <person name="Dinh H."/>
            <person name="Lee S."/>
            <person name="Nazareth L."/>
            <person name="Blyth P."/>
            <person name="Holder M."/>
            <person name="Buhay C."/>
            <person name="Tirumalai M.R."/>
            <person name="Liu Y."/>
            <person name="Dasgupta I."/>
            <person name="Bokhetache L."/>
            <person name="Fujita M."/>
            <person name="Karouia F."/>
            <person name="Eswara Moorthy P."/>
            <person name="Siefert J."/>
            <person name="Uzman A."/>
            <person name="Buzumbo P."/>
            <person name="Verma A."/>
            <person name="Zwiya H."/>
            <person name="McWilliams B.D."/>
            <person name="Olowu A."/>
            <person name="Clinkenbeard K.D."/>
            <person name="Newcombe D."/>
            <person name="Golebiewski L."/>
            <person name="Petrosino J.F."/>
            <person name="Nicholson W.L."/>
            <person name="Fox G.E."/>
            <person name="Venkateswaran K."/>
            <person name="Highlander S.K."/>
            <person name="Weinstock G.M."/>
        </authorList>
    </citation>
    <scope>NUCLEOTIDE SEQUENCE [LARGE SCALE GENOMIC DNA]</scope>
    <source>
        <strain evidence="4 5">SAFR-032</strain>
    </source>
</reference>
<evidence type="ECO:0000256" key="1">
    <source>
        <dbReference type="ARBA" id="ARBA00010163"/>
    </source>
</evidence>
<evidence type="ECO:0000313" key="5">
    <source>
        <dbReference type="Proteomes" id="UP000001355"/>
    </source>
</evidence>
<feature type="compositionally biased region" description="Basic and acidic residues" evidence="2">
    <location>
        <begin position="406"/>
        <end position="438"/>
    </location>
</feature>
<keyword evidence="5" id="KW-1185">Reference proteome</keyword>
<reference evidence="4 5" key="3">
    <citation type="journal article" date="2013" name="PLoS ONE">
        <title>Candidate genes that may be responsible for the unusual resistances exhibited by Bacillus pumilus SAFR-032 spores.</title>
        <authorList>
            <person name="Tirumalai M.R."/>
            <person name="Rastogi R."/>
            <person name="Zamani N."/>
            <person name="O'Bryant Williams E."/>
            <person name="Allen S."/>
            <person name="Diouf F."/>
            <person name="Kwende S."/>
            <person name="Weinstock G.M."/>
            <person name="Venkateswaran K.J."/>
            <person name="Fox G.E."/>
        </authorList>
    </citation>
    <scope>NUCLEOTIDE SEQUENCE [LARGE SCALE GENOMIC DNA]</scope>
    <source>
        <strain evidence="4 5">SAFR-032</strain>
    </source>
</reference>